<evidence type="ECO:0000259" key="8">
    <source>
        <dbReference type="PROSITE" id="PS50026"/>
    </source>
</evidence>
<dbReference type="Proteomes" id="UP001497497">
    <property type="component" value="Unassembled WGS sequence"/>
</dbReference>
<feature type="domain" description="EGF-like" evidence="8">
    <location>
        <begin position="591"/>
        <end position="629"/>
    </location>
</feature>
<dbReference type="InterPro" id="IPR013032">
    <property type="entry name" value="EGF-like_CS"/>
</dbReference>
<comment type="caution">
    <text evidence="10">The sequence shown here is derived from an EMBL/GenBank/DDBJ whole genome shotgun (WGS) entry which is preliminary data.</text>
</comment>
<dbReference type="SUPFAM" id="SSF57196">
    <property type="entry name" value="EGF/Laminin"/>
    <property type="match status" value="11"/>
</dbReference>
<reference evidence="10 11" key="1">
    <citation type="submission" date="2024-04" db="EMBL/GenBank/DDBJ databases">
        <authorList>
            <consortium name="Genoscope - CEA"/>
            <person name="William W."/>
        </authorList>
    </citation>
    <scope>NUCLEOTIDE SEQUENCE [LARGE SCALE GENOMIC DNA]</scope>
</reference>
<dbReference type="PROSITE" id="PS00022">
    <property type="entry name" value="EGF_1"/>
    <property type="match status" value="12"/>
</dbReference>
<dbReference type="PROSITE" id="PS01186">
    <property type="entry name" value="EGF_2"/>
    <property type="match status" value="11"/>
</dbReference>
<dbReference type="Gene3D" id="2.10.25.10">
    <property type="entry name" value="Laminin"/>
    <property type="match status" value="14"/>
</dbReference>
<evidence type="ECO:0000256" key="1">
    <source>
        <dbReference type="ARBA" id="ARBA00022536"/>
    </source>
</evidence>
<dbReference type="Pfam" id="PF00008">
    <property type="entry name" value="EGF"/>
    <property type="match status" value="3"/>
</dbReference>
<dbReference type="PROSITE" id="PS50940">
    <property type="entry name" value="CHIT_BIND_II"/>
    <property type="match status" value="1"/>
</dbReference>
<dbReference type="GO" id="GO:0005509">
    <property type="term" value="F:calcium ion binding"/>
    <property type="evidence" value="ECO:0007669"/>
    <property type="project" value="InterPro"/>
</dbReference>
<evidence type="ECO:0000256" key="2">
    <source>
        <dbReference type="ARBA" id="ARBA00022729"/>
    </source>
</evidence>
<dbReference type="SMART" id="SM00179">
    <property type="entry name" value="EGF_CA"/>
    <property type="match status" value="10"/>
</dbReference>
<feature type="disulfide bond" evidence="6">
    <location>
        <begin position="391"/>
        <end position="400"/>
    </location>
</feature>
<feature type="disulfide bond" evidence="6">
    <location>
        <begin position="304"/>
        <end position="313"/>
    </location>
</feature>
<feature type="disulfide bond" evidence="6">
    <location>
        <begin position="466"/>
        <end position="475"/>
    </location>
</feature>
<feature type="disulfide bond" evidence="6">
    <location>
        <begin position="541"/>
        <end position="550"/>
    </location>
</feature>
<feature type="domain" description="EGF-like" evidence="8">
    <location>
        <begin position="364"/>
        <end position="401"/>
    </location>
</feature>
<dbReference type="SUPFAM" id="SSF57625">
    <property type="entry name" value="Invertebrate chitin-binding proteins"/>
    <property type="match status" value="1"/>
</dbReference>
<gene>
    <name evidence="10" type="ORF">GSLYS_00006333001</name>
</gene>
<dbReference type="InterPro" id="IPR000152">
    <property type="entry name" value="EGF-type_Asp/Asn_hydroxyl_site"/>
</dbReference>
<feature type="domain" description="EGF-like" evidence="8">
    <location>
        <begin position="114"/>
        <end position="153"/>
    </location>
</feature>
<feature type="disulfide bond" evidence="6">
    <location>
        <begin position="580"/>
        <end position="589"/>
    </location>
</feature>
<evidence type="ECO:0000256" key="6">
    <source>
        <dbReference type="PROSITE-ProRule" id="PRU00076"/>
    </source>
</evidence>
<feature type="domain" description="EGF-like" evidence="8">
    <location>
        <begin position="552"/>
        <end position="590"/>
    </location>
</feature>
<proteinExistence type="predicted"/>
<feature type="disulfide bond" evidence="6">
    <location>
        <begin position="504"/>
        <end position="513"/>
    </location>
</feature>
<dbReference type="InterPro" id="IPR002557">
    <property type="entry name" value="Chitin-bd_dom"/>
</dbReference>
<dbReference type="AlphaFoldDB" id="A0AAV2HG07"/>
<dbReference type="GO" id="GO:0005576">
    <property type="term" value="C:extracellular region"/>
    <property type="evidence" value="ECO:0007669"/>
    <property type="project" value="InterPro"/>
</dbReference>
<dbReference type="FunFam" id="2.10.25.10:FF:000119">
    <property type="entry name" value="vitamin K-dependent protein S"/>
    <property type="match status" value="1"/>
</dbReference>
<evidence type="ECO:0000313" key="10">
    <source>
        <dbReference type="EMBL" id="CAL1532254.1"/>
    </source>
</evidence>
<dbReference type="SMART" id="SM00181">
    <property type="entry name" value="EGF"/>
    <property type="match status" value="15"/>
</dbReference>
<keyword evidence="11" id="KW-1185">Reference proteome</keyword>
<protein>
    <submittedName>
        <fullName evidence="10">Uncharacterized protein</fullName>
    </submittedName>
</protein>
<keyword evidence="1 6" id="KW-0245">EGF-like domain</keyword>
<feature type="domain" description="EGF-like" evidence="8">
    <location>
        <begin position="240"/>
        <end position="277"/>
    </location>
</feature>
<evidence type="ECO:0000256" key="4">
    <source>
        <dbReference type="ARBA" id="ARBA00023157"/>
    </source>
</evidence>
<feature type="chain" id="PRO_5043707631" evidence="7">
    <location>
        <begin position="20"/>
        <end position="751"/>
    </location>
</feature>
<feature type="disulfide bond" evidence="6">
    <location>
        <begin position="661"/>
        <end position="670"/>
    </location>
</feature>
<evidence type="ECO:0000259" key="9">
    <source>
        <dbReference type="PROSITE" id="PS50940"/>
    </source>
</evidence>
<keyword evidence="5" id="KW-0325">Glycoprotein</keyword>
<feature type="disulfide bond" evidence="6">
    <location>
        <begin position="267"/>
        <end position="276"/>
    </location>
</feature>
<feature type="domain" description="EGF-like" evidence="8">
    <location>
        <begin position="319"/>
        <end position="357"/>
    </location>
</feature>
<evidence type="ECO:0000256" key="5">
    <source>
        <dbReference type="ARBA" id="ARBA00023180"/>
    </source>
</evidence>
<dbReference type="GO" id="GO:0005112">
    <property type="term" value="F:Notch binding"/>
    <property type="evidence" value="ECO:0007669"/>
    <property type="project" value="TreeGrafter"/>
</dbReference>
<dbReference type="InterPro" id="IPR049883">
    <property type="entry name" value="NOTCH1_EGF-like"/>
</dbReference>
<feature type="domain" description="EGF-like" evidence="8">
    <location>
        <begin position="477"/>
        <end position="514"/>
    </location>
</feature>
<keyword evidence="3" id="KW-0677">Repeat</keyword>
<organism evidence="10 11">
    <name type="scientific">Lymnaea stagnalis</name>
    <name type="common">Great pond snail</name>
    <name type="synonym">Helix stagnalis</name>
    <dbReference type="NCBI Taxonomy" id="6523"/>
    <lineage>
        <taxon>Eukaryota</taxon>
        <taxon>Metazoa</taxon>
        <taxon>Spiralia</taxon>
        <taxon>Lophotrochozoa</taxon>
        <taxon>Mollusca</taxon>
        <taxon>Gastropoda</taxon>
        <taxon>Heterobranchia</taxon>
        <taxon>Euthyneura</taxon>
        <taxon>Panpulmonata</taxon>
        <taxon>Hygrophila</taxon>
        <taxon>Lymnaeoidea</taxon>
        <taxon>Lymnaeidae</taxon>
        <taxon>Lymnaea</taxon>
    </lineage>
</organism>
<dbReference type="FunFam" id="2.10.25.10:FF:000240">
    <property type="entry name" value="Vitamin K-dependent protein S"/>
    <property type="match status" value="1"/>
</dbReference>
<dbReference type="Pfam" id="PF07645">
    <property type="entry name" value="EGF_CA"/>
    <property type="match status" value="3"/>
</dbReference>
<keyword evidence="4 6" id="KW-1015">Disulfide bond</keyword>
<dbReference type="Pfam" id="PF12661">
    <property type="entry name" value="hEGF"/>
    <property type="match status" value="2"/>
</dbReference>
<dbReference type="GO" id="GO:0008061">
    <property type="term" value="F:chitin binding"/>
    <property type="evidence" value="ECO:0007669"/>
    <property type="project" value="InterPro"/>
</dbReference>
<dbReference type="SUPFAM" id="SSF57184">
    <property type="entry name" value="Growth factor receptor domain"/>
    <property type="match status" value="2"/>
</dbReference>
<dbReference type="SMART" id="SM00494">
    <property type="entry name" value="ChtBD2"/>
    <property type="match status" value="2"/>
</dbReference>
<feature type="disulfide bond" evidence="6">
    <location>
        <begin position="347"/>
        <end position="356"/>
    </location>
</feature>
<feature type="domain" description="EGF-like" evidence="8">
    <location>
        <begin position="278"/>
        <end position="314"/>
    </location>
</feature>
<dbReference type="PROSITE" id="PS01187">
    <property type="entry name" value="EGF_CA"/>
    <property type="match status" value="2"/>
</dbReference>
<feature type="disulfide bond" evidence="6">
    <location>
        <begin position="619"/>
        <end position="628"/>
    </location>
</feature>
<evidence type="ECO:0000256" key="7">
    <source>
        <dbReference type="SAM" id="SignalP"/>
    </source>
</evidence>
<dbReference type="InterPro" id="IPR009030">
    <property type="entry name" value="Growth_fac_rcpt_cys_sf"/>
</dbReference>
<evidence type="ECO:0000313" key="11">
    <source>
        <dbReference type="Proteomes" id="UP001497497"/>
    </source>
</evidence>
<feature type="domain" description="Chitin-binding type-2" evidence="9">
    <location>
        <begin position="23"/>
        <end position="82"/>
    </location>
</feature>
<dbReference type="PANTHER" id="PTHR24044:SF417">
    <property type="entry name" value="WEARY, ISOFORM B"/>
    <property type="match status" value="1"/>
</dbReference>
<dbReference type="Gene3D" id="3.20.20.80">
    <property type="entry name" value="Glycosidases"/>
    <property type="match status" value="1"/>
</dbReference>
<dbReference type="InterPro" id="IPR000742">
    <property type="entry name" value="EGF"/>
</dbReference>
<dbReference type="InterPro" id="IPR001881">
    <property type="entry name" value="EGF-like_Ca-bd_dom"/>
</dbReference>
<feature type="signal peptide" evidence="7">
    <location>
        <begin position="1"/>
        <end position="19"/>
    </location>
</feature>
<feature type="domain" description="EGF-like" evidence="8">
    <location>
        <begin position="631"/>
        <end position="671"/>
    </location>
</feature>
<dbReference type="PANTHER" id="PTHR24044">
    <property type="entry name" value="NOTCH LIGAND FAMILY MEMBER"/>
    <property type="match status" value="1"/>
</dbReference>
<name>A0AAV2HG07_LYMST</name>
<dbReference type="FunFam" id="2.10.25.10:FF:000012">
    <property type="entry name" value="Delta-like protein"/>
    <property type="match status" value="1"/>
</dbReference>
<feature type="domain" description="EGF-like" evidence="8">
    <location>
        <begin position="440"/>
        <end position="476"/>
    </location>
</feature>
<dbReference type="InterPro" id="IPR036508">
    <property type="entry name" value="Chitin-bd_dom_sf"/>
</dbReference>
<comment type="caution">
    <text evidence="6">Lacks conserved residue(s) required for the propagation of feature annotation.</text>
</comment>
<dbReference type="CDD" id="cd00054">
    <property type="entry name" value="EGF_CA"/>
    <property type="match status" value="1"/>
</dbReference>
<dbReference type="InterPro" id="IPR018097">
    <property type="entry name" value="EGF_Ca-bd_CS"/>
</dbReference>
<keyword evidence="2 7" id="KW-0732">Signal</keyword>
<dbReference type="PROSITE" id="PS00010">
    <property type="entry name" value="ASX_HYDROXYL"/>
    <property type="match status" value="2"/>
</dbReference>
<feature type="domain" description="EGF-like" evidence="8">
    <location>
        <begin position="515"/>
        <end position="551"/>
    </location>
</feature>
<dbReference type="EMBL" id="CAXITT010000112">
    <property type="protein sequence ID" value="CAL1532254.1"/>
    <property type="molecule type" value="Genomic_DNA"/>
</dbReference>
<feature type="disulfide bond" evidence="6">
    <location>
        <begin position="429"/>
        <end position="438"/>
    </location>
</feature>
<sequence length="751" mass="78090">MDALFATFVVALVIARGYADPVKTYCPTFPDGSDYHSADTLSCNIFYKCFYGSWIKFDCPAGLVFRADTSYCDYPDNYRCEICPVPCATTGTCDAANSKCVCSTGYGGADCSVDIDECSAKTATCSRICTNTPGSYICSCDPGYTLSAAGYCSDINECALNTDNCPAGCFNTPGGYTCGCPAGYNTAADGQCVDIDECTTGSETCADICNNTPGSYTCDCGTAGYILSADGRSCEAIPGPKITCSPSCQNGGTCVLNPATNTNICQCEFGFIGTACEIFNLCAPINCQNGGVCSIVDGQGMCTCPLGTSGPQCATVDPNFNPCQTSGITCLNGGQCVARNGVATCLCASPYIGSYCEQTGTVIPPDTCNPSILCQNGGKCVQVNNAPTCFCPQGYGGLYCEIALNPCCYISCQNGGQCAYSSGYLTCLCPNGYTGPRCEQVTACLGYTCQNGGQCVLNGGLPTCNCPDGYTGAKCETPDPCGNVVCLNNGVCKVGTQGDLTCECPTGYTGYFCELEVDCSKLTCLNGGQCGIIDNQAVCDCPTGTSGEFCEKRAACGAKDSPCLNGGQCTDSEQGFVCTCTFGWTGANCQQKRTCATSLIQCENGGQCTDTADGAKCSCPSSYTGSYCETVLDGCGGCQNGGVCKVSEIFPINSTEKSCACPAGFTGALCETAADCTIPCSPLLGKGGDRYQVLVFPDLTSPNHVYVCREGLLQRVNSCPDTRYNIYTTGCLTNDQMIQATLTCQNNYYPQ</sequence>
<accession>A0AAV2HG07</accession>
<feature type="domain" description="EGF-like" evidence="8">
    <location>
        <begin position="403"/>
        <end position="439"/>
    </location>
</feature>
<feature type="disulfide bond" evidence="6">
    <location>
        <begin position="244"/>
        <end position="254"/>
    </location>
</feature>
<evidence type="ECO:0000256" key="3">
    <source>
        <dbReference type="ARBA" id="ARBA00022737"/>
    </source>
</evidence>
<feature type="disulfide bond" evidence="6">
    <location>
        <begin position="248"/>
        <end position="265"/>
    </location>
</feature>
<dbReference type="PROSITE" id="PS50026">
    <property type="entry name" value="EGF_3"/>
    <property type="match status" value="12"/>
</dbReference>
<dbReference type="InterPro" id="IPR050906">
    <property type="entry name" value="Notch_signaling"/>
</dbReference>